<evidence type="ECO:0000313" key="2">
    <source>
        <dbReference type="EMBL" id="KAK7268080.1"/>
    </source>
</evidence>
<gene>
    <name evidence="2" type="ORF">RIF29_20766</name>
</gene>
<keyword evidence="3" id="KW-1185">Reference proteome</keyword>
<sequence>MGASGASSSGASDQNQGVVMGASGASSSGTCPGKSVQIGVKLEDASDQNLNNQWTTVMTRSFKMFQVCRKLRLLKSLLRTLNKMSFSEIDKKDLDQRAKLEMVQEL</sequence>
<dbReference type="EMBL" id="JAYWIO010000004">
    <property type="protein sequence ID" value="KAK7268080.1"/>
    <property type="molecule type" value="Genomic_DNA"/>
</dbReference>
<proteinExistence type="predicted"/>
<dbReference type="AlphaFoldDB" id="A0AAN9F679"/>
<dbReference type="Proteomes" id="UP001372338">
    <property type="component" value="Unassembled WGS sequence"/>
</dbReference>
<comment type="caution">
    <text evidence="2">The sequence shown here is derived from an EMBL/GenBank/DDBJ whole genome shotgun (WGS) entry which is preliminary data.</text>
</comment>
<feature type="compositionally biased region" description="Low complexity" evidence="1">
    <location>
        <begin position="1"/>
        <end position="29"/>
    </location>
</feature>
<name>A0AAN9F679_CROPI</name>
<organism evidence="2 3">
    <name type="scientific">Crotalaria pallida</name>
    <name type="common">Smooth rattlebox</name>
    <name type="synonym">Crotalaria striata</name>
    <dbReference type="NCBI Taxonomy" id="3830"/>
    <lineage>
        <taxon>Eukaryota</taxon>
        <taxon>Viridiplantae</taxon>
        <taxon>Streptophyta</taxon>
        <taxon>Embryophyta</taxon>
        <taxon>Tracheophyta</taxon>
        <taxon>Spermatophyta</taxon>
        <taxon>Magnoliopsida</taxon>
        <taxon>eudicotyledons</taxon>
        <taxon>Gunneridae</taxon>
        <taxon>Pentapetalae</taxon>
        <taxon>rosids</taxon>
        <taxon>fabids</taxon>
        <taxon>Fabales</taxon>
        <taxon>Fabaceae</taxon>
        <taxon>Papilionoideae</taxon>
        <taxon>50 kb inversion clade</taxon>
        <taxon>genistoids sensu lato</taxon>
        <taxon>core genistoids</taxon>
        <taxon>Crotalarieae</taxon>
        <taxon>Crotalaria</taxon>
    </lineage>
</organism>
<feature type="region of interest" description="Disordered" evidence="1">
    <location>
        <begin position="1"/>
        <end position="33"/>
    </location>
</feature>
<accession>A0AAN9F679</accession>
<evidence type="ECO:0000256" key="1">
    <source>
        <dbReference type="SAM" id="MobiDB-lite"/>
    </source>
</evidence>
<reference evidence="2 3" key="1">
    <citation type="submission" date="2024-01" db="EMBL/GenBank/DDBJ databases">
        <title>The genomes of 5 underutilized Papilionoideae crops provide insights into root nodulation and disease resistanc.</title>
        <authorList>
            <person name="Yuan L."/>
        </authorList>
    </citation>
    <scope>NUCLEOTIDE SEQUENCE [LARGE SCALE GENOMIC DNA]</scope>
    <source>
        <strain evidence="2">ZHUSHIDOU_FW_LH</strain>
        <tissue evidence="2">Leaf</tissue>
    </source>
</reference>
<protein>
    <submittedName>
        <fullName evidence="2">Uncharacterized protein</fullName>
    </submittedName>
</protein>
<evidence type="ECO:0000313" key="3">
    <source>
        <dbReference type="Proteomes" id="UP001372338"/>
    </source>
</evidence>